<evidence type="ECO:0000313" key="3">
    <source>
        <dbReference type="Proteomes" id="UP000002748"/>
    </source>
</evidence>
<feature type="region of interest" description="Disordered" evidence="1">
    <location>
        <begin position="199"/>
        <end position="234"/>
    </location>
</feature>
<proteinExistence type="predicted"/>
<dbReference type="EMBL" id="ALBS01000057">
    <property type="protein sequence ID" value="EJT51385.1"/>
    <property type="molecule type" value="Genomic_DNA"/>
</dbReference>
<comment type="caution">
    <text evidence="2">The sequence shown here is derived from an EMBL/GenBank/DDBJ whole genome shotgun (WGS) entry which is preliminary data.</text>
</comment>
<dbReference type="RefSeq" id="XP_014183068.1">
    <property type="nucleotide sequence ID" value="XM_014327593.1"/>
</dbReference>
<reference evidence="2 3" key="1">
    <citation type="journal article" date="2012" name="Eukaryot. Cell">
        <title>Draft genome sequence of CBS 2479, the standard type strain of Trichosporon asahii.</title>
        <authorList>
            <person name="Yang R.Y."/>
            <person name="Li H.T."/>
            <person name="Zhu H."/>
            <person name="Zhou G.P."/>
            <person name="Wang M."/>
            <person name="Wang L."/>
        </authorList>
    </citation>
    <scope>NUCLEOTIDE SEQUENCE [LARGE SCALE GENOMIC DNA]</scope>
    <source>
        <strain evidence="3">ATCC 90039 / CBS 2479 / JCM 2466 / KCTC 7840 / NCYC 2677 / UAMH 7654</strain>
    </source>
</reference>
<name>J4UIA0_TRIAS</name>
<gene>
    <name evidence="2" type="ORF">A1Q1_07357</name>
</gene>
<accession>J4UIA0</accession>
<evidence type="ECO:0000256" key="1">
    <source>
        <dbReference type="SAM" id="MobiDB-lite"/>
    </source>
</evidence>
<feature type="region of interest" description="Disordered" evidence="1">
    <location>
        <begin position="111"/>
        <end position="136"/>
    </location>
</feature>
<sequence>MDVFEGSGRGRKPLPPQALWIFRITEDSPPTMNTSPKCPKTTTTDPTVDAAKERLRHVISSGAGSNHHLQVALRLLNSDEGREYSDKCDRCQAEGVLCWAKEDASGELKSNQELTCSAAPQPPKSKNQRDGGGTAPEQRVAITAAQLELLRQVVRNSEGMLDMLAPTVSDTLLSRMDFRTAQNTVEGAKRVIDELSKQMNEGGGGHVEVDGEAGYEAGEVDDEADEADVEGQLI</sequence>
<dbReference type="VEuPathDB" id="FungiDB:A1Q1_07357"/>
<feature type="compositionally biased region" description="Acidic residues" evidence="1">
    <location>
        <begin position="210"/>
        <end position="234"/>
    </location>
</feature>
<dbReference type="KEGG" id="tasa:A1Q1_07357"/>
<dbReference type="GeneID" id="25990869"/>
<evidence type="ECO:0000313" key="2">
    <source>
        <dbReference type="EMBL" id="EJT51385.1"/>
    </source>
</evidence>
<dbReference type="Proteomes" id="UP000002748">
    <property type="component" value="Unassembled WGS sequence"/>
</dbReference>
<dbReference type="HOGENOM" id="CLU_1185761_0_0_1"/>
<protein>
    <submittedName>
        <fullName evidence="2">Uncharacterized protein</fullName>
    </submittedName>
</protein>
<organism evidence="2 3">
    <name type="scientific">Trichosporon asahii var. asahii (strain ATCC 90039 / CBS 2479 / JCM 2466 / KCTC 7840 / NBRC 103889/ NCYC 2677 / UAMH 7654)</name>
    <name type="common">Yeast</name>
    <dbReference type="NCBI Taxonomy" id="1186058"/>
    <lineage>
        <taxon>Eukaryota</taxon>
        <taxon>Fungi</taxon>
        <taxon>Dikarya</taxon>
        <taxon>Basidiomycota</taxon>
        <taxon>Agaricomycotina</taxon>
        <taxon>Tremellomycetes</taxon>
        <taxon>Trichosporonales</taxon>
        <taxon>Trichosporonaceae</taxon>
        <taxon>Trichosporon</taxon>
    </lineage>
</organism>
<dbReference type="AlphaFoldDB" id="J4UIA0"/>